<comment type="caution">
    <text evidence="2">The sequence shown here is derived from an EMBL/GenBank/DDBJ whole genome shotgun (WGS) entry which is preliminary data.</text>
</comment>
<dbReference type="GO" id="GO:0000439">
    <property type="term" value="C:transcription factor TFIIH core complex"/>
    <property type="evidence" value="ECO:0007669"/>
    <property type="project" value="InterPro"/>
</dbReference>
<keyword evidence="3" id="KW-1185">Reference proteome</keyword>
<name>A0A7J7BW15_TRIWF</name>
<accession>A0A7J7BW15</accession>
<dbReference type="SUPFAM" id="SSF140383">
    <property type="entry name" value="BSD domain-like"/>
    <property type="match status" value="2"/>
</dbReference>
<organism evidence="2 3">
    <name type="scientific">Tripterygium wilfordii</name>
    <name type="common">Thunder God vine</name>
    <dbReference type="NCBI Taxonomy" id="458696"/>
    <lineage>
        <taxon>Eukaryota</taxon>
        <taxon>Viridiplantae</taxon>
        <taxon>Streptophyta</taxon>
        <taxon>Embryophyta</taxon>
        <taxon>Tracheophyta</taxon>
        <taxon>Spermatophyta</taxon>
        <taxon>Magnoliopsida</taxon>
        <taxon>eudicotyledons</taxon>
        <taxon>Gunneridae</taxon>
        <taxon>Pentapetalae</taxon>
        <taxon>rosids</taxon>
        <taxon>fabids</taxon>
        <taxon>Celastrales</taxon>
        <taxon>Celastraceae</taxon>
        <taxon>Tripterygium</taxon>
    </lineage>
</organism>
<dbReference type="EMBL" id="JAAARO010000023">
    <property type="protein sequence ID" value="KAF5726044.1"/>
    <property type="molecule type" value="Genomic_DNA"/>
</dbReference>
<dbReference type="InterPro" id="IPR027079">
    <property type="entry name" value="Tfb1/GTF2H1"/>
</dbReference>
<dbReference type="InterPro" id="IPR005607">
    <property type="entry name" value="BSD_dom"/>
</dbReference>
<dbReference type="Proteomes" id="UP000593562">
    <property type="component" value="Unassembled WGS sequence"/>
</dbReference>
<dbReference type="Pfam" id="PF03909">
    <property type="entry name" value="BSD"/>
    <property type="match status" value="1"/>
</dbReference>
<dbReference type="Gene3D" id="6.10.140.1200">
    <property type="match status" value="1"/>
</dbReference>
<dbReference type="PROSITE" id="PS50858">
    <property type="entry name" value="BSD"/>
    <property type="match status" value="2"/>
</dbReference>
<reference evidence="2 3" key="1">
    <citation type="journal article" date="2020" name="Nat. Commun.">
        <title>Genome of Tripterygium wilfordii and identification of cytochrome P450 involved in triptolide biosynthesis.</title>
        <authorList>
            <person name="Tu L."/>
            <person name="Su P."/>
            <person name="Zhang Z."/>
            <person name="Gao L."/>
            <person name="Wang J."/>
            <person name="Hu T."/>
            <person name="Zhou J."/>
            <person name="Zhang Y."/>
            <person name="Zhao Y."/>
            <person name="Liu Y."/>
            <person name="Song Y."/>
            <person name="Tong Y."/>
            <person name="Lu Y."/>
            <person name="Yang J."/>
            <person name="Xu C."/>
            <person name="Jia M."/>
            <person name="Peters R.J."/>
            <person name="Huang L."/>
            <person name="Gao W."/>
        </authorList>
    </citation>
    <scope>NUCLEOTIDE SEQUENCE [LARGE SCALE GENOMIC DNA]</scope>
    <source>
        <strain evidence="3">cv. XIE 37</strain>
        <tissue evidence="2">Leaf</tissue>
    </source>
</reference>
<dbReference type="AlphaFoldDB" id="A0A7J7BW15"/>
<dbReference type="Gene3D" id="1.10.3970.10">
    <property type="entry name" value="BSD domain"/>
    <property type="match status" value="1"/>
</dbReference>
<proteinExistence type="predicted"/>
<dbReference type="SMART" id="SM00751">
    <property type="entry name" value="BSD"/>
    <property type="match status" value="1"/>
</dbReference>
<dbReference type="GO" id="GO:0006351">
    <property type="term" value="P:DNA-templated transcription"/>
    <property type="evidence" value="ECO:0007669"/>
    <property type="project" value="InterPro"/>
</dbReference>
<dbReference type="PANTHER" id="PTHR12856">
    <property type="entry name" value="TRANSCRIPTION INITIATION FACTOR IIH-RELATED"/>
    <property type="match status" value="1"/>
</dbReference>
<feature type="domain" description="BSD" evidence="1">
    <location>
        <begin position="69"/>
        <end position="121"/>
    </location>
</feature>
<sequence>MELRIKLLMENGELHRLHKQLVIGHVLTETEFWANQKKLLDRDSHRKSKQRVGFNSVMISDIKPSTDGRTNRVKFNLNQEIIFQIFAEKPAVHRAFLNLVPNKMTEMDFWTKYFRAEYLHSTKNTIAAAAEAAEDEELAIFFEARRYIV</sequence>
<gene>
    <name evidence="2" type="ORF">HS088_TW23G00782</name>
</gene>
<protein>
    <submittedName>
        <fullName evidence="2">BSD domain</fullName>
    </submittedName>
</protein>
<feature type="domain" description="BSD" evidence="1">
    <location>
        <begin position="1"/>
        <end position="35"/>
    </location>
</feature>
<dbReference type="InterPro" id="IPR035925">
    <property type="entry name" value="BSD_dom_sf"/>
</dbReference>
<evidence type="ECO:0000313" key="3">
    <source>
        <dbReference type="Proteomes" id="UP000593562"/>
    </source>
</evidence>
<evidence type="ECO:0000313" key="2">
    <source>
        <dbReference type="EMBL" id="KAF5726044.1"/>
    </source>
</evidence>
<dbReference type="GO" id="GO:0006289">
    <property type="term" value="P:nucleotide-excision repair"/>
    <property type="evidence" value="ECO:0007669"/>
    <property type="project" value="InterPro"/>
</dbReference>
<evidence type="ECO:0000259" key="1">
    <source>
        <dbReference type="PROSITE" id="PS50858"/>
    </source>
</evidence>
<dbReference type="InParanoid" id="A0A7J7BW15"/>